<dbReference type="InterPro" id="IPR004843">
    <property type="entry name" value="Calcineurin-like_PHP"/>
</dbReference>
<evidence type="ECO:0000256" key="3">
    <source>
        <dbReference type="ARBA" id="ARBA00022729"/>
    </source>
</evidence>
<dbReference type="CDD" id="cd00839">
    <property type="entry name" value="MPP_PAPs"/>
    <property type="match status" value="1"/>
</dbReference>
<feature type="domain" description="Purple acid phosphatase C-terminal" evidence="7">
    <location>
        <begin position="456"/>
        <end position="515"/>
    </location>
</feature>
<organism evidence="9 10">
    <name type="scientific">Digitaria exilis</name>
    <dbReference type="NCBI Taxonomy" id="1010633"/>
    <lineage>
        <taxon>Eukaryota</taxon>
        <taxon>Viridiplantae</taxon>
        <taxon>Streptophyta</taxon>
        <taxon>Embryophyta</taxon>
        <taxon>Tracheophyta</taxon>
        <taxon>Spermatophyta</taxon>
        <taxon>Magnoliopsida</taxon>
        <taxon>Liliopsida</taxon>
        <taxon>Poales</taxon>
        <taxon>Poaceae</taxon>
        <taxon>PACMAD clade</taxon>
        <taxon>Panicoideae</taxon>
        <taxon>Panicodae</taxon>
        <taxon>Paniceae</taxon>
        <taxon>Anthephorinae</taxon>
        <taxon>Digitaria</taxon>
    </lineage>
</organism>
<name>A0A835FK88_9POAL</name>
<dbReference type="GO" id="GO:0046872">
    <property type="term" value="F:metal ion binding"/>
    <property type="evidence" value="ECO:0007669"/>
    <property type="project" value="InterPro"/>
</dbReference>
<keyword evidence="4" id="KW-0325">Glycoprotein</keyword>
<evidence type="ECO:0000313" key="10">
    <source>
        <dbReference type="Proteomes" id="UP000636709"/>
    </source>
</evidence>
<keyword evidence="5" id="KW-0378">Hydrolase</keyword>
<evidence type="ECO:0000259" key="8">
    <source>
        <dbReference type="Pfam" id="PF17808"/>
    </source>
</evidence>
<evidence type="ECO:0000256" key="1">
    <source>
        <dbReference type="ARBA" id="ARBA00008723"/>
    </source>
</evidence>
<evidence type="ECO:0000259" key="6">
    <source>
        <dbReference type="Pfam" id="PF00149"/>
    </source>
</evidence>
<keyword evidence="3" id="KW-0732">Signal</keyword>
<sequence>MNFASSACYGQDTEWVKVKYGRTTPSVDDWIAVFSPADFNGEDPKLCTAPIKFQYANYSANYIYWGKGSIKLQLINQRSDFSVALFTSGLDNVRHRSSSDPALFYTLHAVTSFSDPSLIDRSMQPKLIAVSEPISFKNPKAPVFPRLAQGKTHDEMAVTWTSGYDIDEAYPFVEWGAVVSGAGGQAARAPAGRSPSTAAACTTTRLGTRCRTGLWCGGRSTRSVLRPSPGQKSLQRVIVFGDMGKAERDGSNEFANYQPGSLNTTDTLIKDLDNYDIVFHIGDLPYANGYISQWDQFTAQVADITAKKPYMIASGNHERTWTNSGGFYDGKDSGGECGVPAETYYYYPAENRAKFWYKVDYGMFRFCIADSEHDWRVGTEQYKFIEQCLSTVDRKHQPWLIFAAHRVLGYSSNAWYGMEGSYEEPEGREHLQKLWQKYRSQCMTSEKSHYSGTMNGTIHVVAGGGGSHLSDYSTAIPMWSIYRDLDFGFVKLTAFNHSSLLFEYKKSSDGKVYDSFTIDRDYRDVLSCVHDSCFPTTLAS</sequence>
<reference evidence="9" key="1">
    <citation type="submission" date="2020-07" db="EMBL/GenBank/DDBJ databases">
        <title>Genome sequence and genetic diversity analysis of an under-domesticated orphan crop, white fonio (Digitaria exilis).</title>
        <authorList>
            <person name="Bennetzen J.L."/>
            <person name="Chen S."/>
            <person name="Ma X."/>
            <person name="Wang X."/>
            <person name="Yssel A.E.J."/>
            <person name="Chaluvadi S.R."/>
            <person name="Johnson M."/>
            <person name="Gangashetty P."/>
            <person name="Hamidou F."/>
            <person name="Sanogo M.D."/>
            <person name="Zwaenepoel A."/>
            <person name="Wallace J."/>
            <person name="Van De Peer Y."/>
            <person name="Van Deynze A."/>
        </authorList>
    </citation>
    <scope>NUCLEOTIDE SEQUENCE</scope>
    <source>
        <tissue evidence="9">Leaves</tissue>
    </source>
</reference>
<evidence type="ECO:0000256" key="4">
    <source>
        <dbReference type="ARBA" id="ARBA00023180"/>
    </source>
</evidence>
<dbReference type="Proteomes" id="UP000636709">
    <property type="component" value="Unassembled WGS sequence"/>
</dbReference>
<dbReference type="InterPro" id="IPR008963">
    <property type="entry name" value="Purple_acid_Pase-like_N"/>
</dbReference>
<evidence type="ECO:0000259" key="7">
    <source>
        <dbReference type="Pfam" id="PF14008"/>
    </source>
</evidence>
<dbReference type="InterPro" id="IPR040974">
    <property type="entry name" value="Fn3_PAP"/>
</dbReference>
<dbReference type="SUPFAM" id="SSF56300">
    <property type="entry name" value="Metallo-dependent phosphatases"/>
    <property type="match status" value="1"/>
</dbReference>
<proteinExistence type="inferred from homology"/>
<comment type="subunit">
    <text evidence="2">Homodimer.</text>
</comment>
<dbReference type="SUPFAM" id="SSF49363">
    <property type="entry name" value="Purple acid phosphatase, N-terminal domain"/>
    <property type="match status" value="1"/>
</dbReference>
<feature type="domain" description="Purple acid phosphatase Fn3-like" evidence="8">
    <location>
        <begin position="10"/>
        <end position="100"/>
    </location>
</feature>
<comment type="similarity">
    <text evidence="1 5">Belongs to the metallophosphoesterase superfamily. Purple acid phosphatase family.</text>
</comment>
<dbReference type="InterPro" id="IPR025733">
    <property type="entry name" value="PAPs_C"/>
</dbReference>
<dbReference type="PANTHER" id="PTHR45778:SF6">
    <property type="entry name" value="INACTIVE PURPLE ACID PHOSPHATASE 24-RELATED"/>
    <property type="match status" value="1"/>
</dbReference>
<dbReference type="InterPro" id="IPR029052">
    <property type="entry name" value="Metallo-depent_PP-like"/>
</dbReference>
<dbReference type="EMBL" id="JACEFO010000621">
    <property type="protein sequence ID" value="KAF8762594.1"/>
    <property type="molecule type" value="Genomic_DNA"/>
</dbReference>
<evidence type="ECO:0000313" key="9">
    <source>
        <dbReference type="EMBL" id="KAF8762594.1"/>
    </source>
</evidence>
<feature type="domain" description="Calcineurin-like phosphoesterase" evidence="6">
    <location>
        <begin position="236"/>
        <end position="413"/>
    </location>
</feature>
<protein>
    <recommendedName>
        <fullName evidence="5">Purple acid phosphatase</fullName>
        <ecNumber evidence="5">3.1.3.2</ecNumber>
    </recommendedName>
</protein>
<evidence type="ECO:0000256" key="5">
    <source>
        <dbReference type="RuleBase" id="RU361203"/>
    </source>
</evidence>
<dbReference type="Pfam" id="PF17808">
    <property type="entry name" value="fn3_PAP"/>
    <property type="match status" value="1"/>
</dbReference>
<dbReference type="PANTHER" id="PTHR45778">
    <property type="entry name" value="PURPLE ACID PHOSPHATASE-RELATED"/>
    <property type="match status" value="1"/>
</dbReference>
<dbReference type="OrthoDB" id="45007at2759"/>
<evidence type="ECO:0000256" key="2">
    <source>
        <dbReference type="ARBA" id="ARBA00011738"/>
    </source>
</evidence>
<dbReference type="Gene3D" id="3.60.21.10">
    <property type="match status" value="1"/>
</dbReference>
<dbReference type="InterPro" id="IPR041792">
    <property type="entry name" value="MPP_PAP"/>
</dbReference>
<keyword evidence="10" id="KW-1185">Reference proteome</keyword>
<gene>
    <name evidence="9" type="ORF">HU200_009283</name>
</gene>
<accession>A0A835FK88</accession>
<dbReference type="Pfam" id="PF14008">
    <property type="entry name" value="Metallophos_C"/>
    <property type="match status" value="1"/>
</dbReference>
<comment type="caution">
    <text evidence="9">The sequence shown here is derived from an EMBL/GenBank/DDBJ whole genome shotgun (WGS) entry which is preliminary data.</text>
</comment>
<dbReference type="AlphaFoldDB" id="A0A835FK88"/>
<dbReference type="EC" id="3.1.3.2" evidence="5"/>
<dbReference type="Pfam" id="PF00149">
    <property type="entry name" value="Metallophos"/>
    <property type="match status" value="1"/>
</dbReference>
<dbReference type="GO" id="GO:0003993">
    <property type="term" value="F:acid phosphatase activity"/>
    <property type="evidence" value="ECO:0007669"/>
    <property type="project" value="UniProtKB-EC"/>
</dbReference>
<comment type="catalytic activity">
    <reaction evidence="5">
        <text>a phosphate monoester + H2O = an alcohol + phosphate</text>
        <dbReference type="Rhea" id="RHEA:15017"/>
        <dbReference type="ChEBI" id="CHEBI:15377"/>
        <dbReference type="ChEBI" id="CHEBI:30879"/>
        <dbReference type="ChEBI" id="CHEBI:43474"/>
        <dbReference type="ChEBI" id="CHEBI:67140"/>
        <dbReference type="EC" id="3.1.3.2"/>
    </reaction>
</comment>